<accession>A0ABT2DSK9</accession>
<dbReference type="InterPro" id="IPR010982">
    <property type="entry name" value="Lambda_DNA-bd_dom_sf"/>
</dbReference>
<organism evidence="2 3">
    <name type="scientific">Lysinibacillus pinottii</name>
    <dbReference type="NCBI Taxonomy" id="2973932"/>
    <lineage>
        <taxon>Bacteria</taxon>
        <taxon>Bacillati</taxon>
        <taxon>Bacillota</taxon>
        <taxon>Bacilli</taxon>
        <taxon>Bacillales</taxon>
        <taxon>Bacillaceae</taxon>
        <taxon>Lysinibacillus</taxon>
    </lineage>
</organism>
<dbReference type="RefSeq" id="WP_036162304.1">
    <property type="nucleotide sequence ID" value="NZ_JANTOO010000018.1"/>
</dbReference>
<protein>
    <submittedName>
        <fullName evidence="2">Helix-turn-helix transcriptional regulator</fullName>
    </submittedName>
</protein>
<evidence type="ECO:0000313" key="2">
    <source>
        <dbReference type="EMBL" id="MCS1397888.1"/>
    </source>
</evidence>
<keyword evidence="3" id="KW-1185">Reference proteome</keyword>
<dbReference type="Proteomes" id="UP001525021">
    <property type="component" value="Unassembled WGS sequence"/>
</dbReference>
<name>A0ABT2DSK9_9BACI</name>
<proteinExistence type="predicted"/>
<evidence type="ECO:0000259" key="1">
    <source>
        <dbReference type="PROSITE" id="PS50943"/>
    </source>
</evidence>
<dbReference type="EMBL" id="JANTOO010000018">
    <property type="protein sequence ID" value="MCS1397888.1"/>
    <property type="molecule type" value="Genomic_DNA"/>
</dbReference>
<feature type="domain" description="HTH cro/C1-type" evidence="1">
    <location>
        <begin position="12"/>
        <end position="61"/>
    </location>
</feature>
<dbReference type="InterPro" id="IPR001387">
    <property type="entry name" value="Cro/C1-type_HTH"/>
</dbReference>
<dbReference type="Pfam" id="PF13443">
    <property type="entry name" value="HTH_26"/>
    <property type="match status" value="1"/>
</dbReference>
<dbReference type="PROSITE" id="PS50943">
    <property type="entry name" value="HTH_CROC1"/>
    <property type="match status" value="1"/>
</dbReference>
<dbReference type="PANTHER" id="PTHR37301:SF1">
    <property type="entry name" value="DNA-BINDING PROTEIN"/>
    <property type="match status" value="1"/>
</dbReference>
<reference evidence="2 3" key="1">
    <citation type="submission" date="2022-08" db="EMBL/GenBank/DDBJ databases">
        <title>Lysinibacillus sequencing.</title>
        <authorList>
            <person name="Dunlap C."/>
        </authorList>
    </citation>
    <scope>NUCLEOTIDE SEQUENCE [LARGE SCALE GENOMIC DNA]</scope>
    <source>
        <strain evidence="2 3">PB211</strain>
    </source>
</reference>
<gene>
    <name evidence="2" type="ORF">NXZ79_17915</name>
</gene>
<dbReference type="SUPFAM" id="SSF47413">
    <property type="entry name" value="lambda repressor-like DNA-binding domains"/>
    <property type="match status" value="1"/>
</dbReference>
<dbReference type="PANTHER" id="PTHR37301">
    <property type="entry name" value="DNA-BINDING PROTEIN-RELATED"/>
    <property type="match status" value="1"/>
</dbReference>
<sequence>MIKITLDRIMFERKIKVPQLVEKSGLNKNTLYALQKNEVTRIDLNTIEALCIALDCDISDLIEYTPNKKEDAQ</sequence>
<evidence type="ECO:0000313" key="3">
    <source>
        <dbReference type="Proteomes" id="UP001525021"/>
    </source>
</evidence>
<comment type="caution">
    <text evidence="2">The sequence shown here is derived from an EMBL/GenBank/DDBJ whole genome shotgun (WGS) entry which is preliminary data.</text>
</comment>
<dbReference type="Gene3D" id="1.10.260.40">
    <property type="entry name" value="lambda repressor-like DNA-binding domains"/>
    <property type="match status" value="1"/>
</dbReference>